<feature type="compositionally biased region" description="Basic and acidic residues" evidence="1">
    <location>
        <begin position="282"/>
        <end position="294"/>
    </location>
</feature>
<feature type="compositionally biased region" description="Polar residues" evidence="1">
    <location>
        <begin position="157"/>
        <end position="175"/>
    </location>
</feature>
<reference evidence="3" key="1">
    <citation type="submission" date="2016-10" db="EMBL/GenBank/DDBJ databases">
        <authorList>
            <person name="Varghese N."/>
        </authorList>
    </citation>
    <scope>NUCLEOTIDE SEQUENCE [LARGE SCALE GENOMIC DNA]</scope>
    <source>
        <strain evidence="3">DSM 18820</strain>
    </source>
</reference>
<evidence type="ECO:0000313" key="3">
    <source>
        <dbReference type="Proteomes" id="UP000182491"/>
    </source>
</evidence>
<feature type="region of interest" description="Disordered" evidence="1">
    <location>
        <begin position="102"/>
        <end position="316"/>
    </location>
</feature>
<proteinExistence type="predicted"/>
<protein>
    <submittedName>
        <fullName evidence="2">Uncharacterized protein</fullName>
    </submittedName>
</protein>
<organism evidence="2 3">
    <name type="scientific">Pontibacter akesuensis</name>
    <dbReference type="NCBI Taxonomy" id="388950"/>
    <lineage>
        <taxon>Bacteria</taxon>
        <taxon>Pseudomonadati</taxon>
        <taxon>Bacteroidota</taxon>
        <taxon>Cytophagia</taxon>
        <taxon>Cytophagales</taxon>
        <taxon>Hymenobacteraceae</taxon>
        <taxon>Pontibacter</taxon>
    </lineage>
</organism>
<sequence length="316" mass="36684">MERDNRNYHREFERKLHNDNDRFTDRGRYGNSNQYGNRNSYGSRDNDRRQDSDRSFENYRDRYDNQRGNYYGLKDENYEYRNVRSTGSNAYGSGPVGGYGASSYRGATNSNNQDDDYHYGDRNPYMNNRRNTNDNSGSIWDSHDRYGTTGGNQTTNYSAGRSNSDYSRQDNSYQYGGQGRRYEDFNRDENKKMTKESGYNMLGIDAYKDRGEHRRSASDNNYRRSSDSNRFYEGHYNNDERTNRGTTRNSGSSDDNYATGLYASNRAYNSDQRNNDSDDYDFSERSSRYRKPGERSGPNYGASSGASDYGHDGTRG</sequence>
<dbReference type="EMBL" id="FPCA01000006">
    <property type="protein sequence ID" value="SFU98255.1"/>
    <property type="molecule type" value="Genomic_DNA"/>
</dbReference>
<dbReference type="OrthoDB" id="850191at2"/>
<feature type="compositionally biased region" description="Basic and acidic residues" evidence="1">
    <location>
        <begin position="180"/>
        <end position="195"/>
    </location>
</feature>
<feature type="compositionally biased region" description="Polar residues" evidence="1">
    <location>
        <begin position="125"/>
        <end position="139"/>
    </location>
</feature>
<dbReference type="Proteomes" id="UP000182491">
    <property type="component" value="Unassembled WGS sequence"/>
</dbReference>
<accession>A0A1I7KLE1</accession>
<feature type="compositionally biased region" description="Basic and acidic residues" evidence="1">
    <location>
        <begin position="44"/>
        <end position="65"/>
    </location>
</feature>
<feature type="compositionally biased region" description="Polar residues" evidence="1">
    <location>
        <begin position="30"/>
        <end position="42"/>
    </location>
</feature>
<dbReference type="AlphaFoldDB" id="A0A1I7KLE1"/>
<feature type="region of interest" description="Disordered" evidence="1">
    <location>
        <begin position="1"/>
        <end position="70"/>
    </location>
</feature>
<evidence type="ECO:0000313" key="2">
    <source>
        <dbReference type="EMBL" id="SFU98255.1"/>
    </source>
</evidence>
<gene>
    <name evidence="2" type="ORF">SAMN04487941_3839</name>
</gene>
<keyword evidence="3" id="KW-1185">Reference proteome</keyword>
<feature type="compositionally biased region" description="Basic and acidic residues" evidence="1">
    <location>
        <begin position="206"/>
        <end position="243"/>
    </location>
</feature>
<evidence type="ECO:0000256" key="1">
    <source>
        <dbReference type="SAM" id="MobiDB-lite"/>
    </source>
</evidence>
<dbReference type="RefSeq" id="WP_068838728.1">
    <property type="nucleotide sequence ID" value="NZ_BMXC01000005.1"/>
</dbReference>
<name>A0A1I7KLE1_9BACT</name>
<feature type="compositionally biased region" description="Polar residues" evidence="1">
    <location>
        <begin position="244"/>
        <end position="256"/>
    </location>
</feature>
<feature type="compositionally biased region" description="Basic and acidic residues" evidence="1">
    <location>
        <begin position="1"/>
        <end position="28"/>
    </location>
</feature>